<evidence type="ECO:0000313" key="3">
    <source>
        <dbReference type="Proteomes" id="UP000004848"/>
    </source>
</evidence>
<dbReference type="Proteomes" id="UP000004848">
    <property type="component" value="Unassembled WGS sequence"/>
</dbReference>
<sequence>MTTYILTTEAESDLRNVIRYTRKQWGAAQVRHYIANLEHGIASLAAGEGYLRDMSGLYPSLRMARCEHHYVFCLPRERAPALVVAIFHERMDLMTRLADRISAREF</sequence>
<dbReference type="EMBL" id="AAUW01000021">
    <property type="protein sequence ID" value="EAV41397.1"/>
    <property type="molecule type" value="Genomic_DNA"/>
</dbReference>
<dbReference type="OrthoDB" id="7173315at2"/>
<dbReference type="Gene3D" id="3.30.2310.20">
    <property type="entry name" value="RelE-like"/>
    <property type="match status" value="1"/>
</dbReference>
<protein>
    <submittedName>
        <fullName evidence="2">Plasmid stabilization protein</fullName>
    </submittedName>
</protein>
<evidence type="ECO:0000256" key="1">
    <source>
        <dbReference type="ARBA" id="ARBA00022649"/>
    </source>
</evidence>
<keyword evidence="1" id="KW-1277">Toxin-antitoxin system</keyword>
<dbReference type="Pfam" id="PF05016">
    <property type="entry name" value="ParE_toxin"/>
    <property type="match status" value="1"/>
</dbReference>
<dbReference type="eggNOG" id="COG3668">
    <property type="taxonomic scope" value="Bacteria"/>
</dbReference>
<name>A0P0T3_ROSAI</name>
<reference evidence="2 3" key="1">
    <citation type="submission" date="2006-05" db="EMBL/GenBank/DDBJ databases">
        <authorList>
            <person name="King G."/>
            <person name="Ferriera S."/>
            <person name="Johnson J."/>
            <person name="Kravitz S."/>
            <person name="Beeson K."/>
            <person name="Sutton G."/>
            <person name="Rogers Y.-H."/>
            <person name="Friedman R."/>
            <person name="Frazier M."/>
            <person name="Venter J.C."/>
        </authorList>
    </citation>
    <scope>NUCLEOTIDE SEQUENCE [LARGE SCALE GENOMIC DNA]</scope>
    <source>
        <strain evidence="3">ATCC 25650 / DSM 13394 / JCM 20685 / NBRC 16684 / NCIMB 2208 / IAM 12614 / B1</strain>
    </source>
</reference>
<dbReference type="AlphaFoldDB" id="A0P0T3"/>
<proteinExistence type="predicted"/>
<dbReference type="GeneID" id="68849095"/>
<accession>A0P0T3</accession>
<dbReference type="RefSeq" id="WP_006938662.1">
    <property type="nucleotide sequence ID" value="NZ_AAUW01000021.1"/>
</dbReference>
<dbReference type="InterPro" id="IPR035093">
    <property type="entry name" value="RelE/ParE_toxin_dom_sf"/>
</dbReference>
<gene>
    <name evidence="2" type="ORF">SIAM614_01364</name>
</gene>
<organism evidence="2 3">
    <name type="scientific">Roseibium aggregatum (strain ATCC 25650 / DSM 13394 / JCM 20685 / NBRC 16684 / NCIMB 2208 / IAM 12614 / B1)</name>
    <name type="common">Stappia aggregata</name>
    <dbReference type="NCBI Taxonomy" id="384765"/>
    <lineage>
        <taxon>Bacteria</taxon>
        <taxon>Pseudomonadati</taxon>
        <taxon>Pseudomonadota</taxon>
        <taxon>Alphaproteobacteria</taxon>
        <taxon>Hyphomicrobiales</taxon>
        <taxon>Stappiaceae</taxon>
        <taxon>Roseibium</taxon>
    </lineage>
</organism>
<evidence type="ECO:0000313" key="2">
    <source>
        <dbReference type="EMBL" id="EAV41397.1"/>
    </source>
</evidence>
<comment type="caution">
    <text evidence="2">The sequence shown here is derived from an EMBL/GenBank/DDBJ whole genome shotgun (WGS) entry which is preliminary data.</text>
</comment>
<dbReference type="InterPro" id="IPR007712">
    <property type="entry name" value="RelE/ParE_toxin"/>
</dbReference>